<comment type="caution">
    <text evidence="2">The sequence shown here is derived from an EMBL/GenBank/DDBJ whole genome shotgun (WGS) entry which is preliminary data.</text>
</comment>
<dbReference type="Proteomes" id="UP001066276">
    <property type="component" value="Chromosome 3_1"/>
</dbReference>
<dbReference type="AlphaFoldDB" id="A0AAV7UEV0"/>
<keyword evidence="3" id="KW-1185">Reference proteome</keyword>
<feature type="region of interest" description="Disordered" evidence="1">
    <location>
        <begin position="73"/>
        <end position="106"/>
    </location>
</feature>
<evidence type="ECO:0000313" key="2">
    <source>
        <dbReference type="EMBL" id="KAJ1187437.1"/>
    </source>
</evidence>
<dbReference type="EMBL" id="JANPWB010000005">
    <property type="protein sequence ID" value="KAJ1187437.1"/>
    <property type="molecule type" value="Genomic_DNA"/>
</dbReference>
<evidence type="ECO:0000313" key="3">
    <source>
        <dbReference type="Proteomes" id="UP001066276"/>
    </source>
</evidence>
<gene>
    <name evidence="2" type="ORF">NDU88_004213</name>
</gene>
<protein>
    <submittedName>
        <fullName evidence="2">Uncharacterized protein</fullName>
    </submittedName>
</protein>
<organism evidence="2 3">
    <name type="scientific">Pleurodeles waltl</name>
    <name type="common">Iberian ribbed newt</name>
    <dbReference type="NCBI Taxonomy" id="8319"/>
    <lineage>
        <taxon>Eukaryota</taxon>
        <taxon>Metazoa</taxon>
        <taxon>Chordata</taxon>
        <taxon>Craniata</taxon>
        <taxon>Vertebrata</taxon>
        <taxon>Euteleostomi</taxon>
        <taxon>Amphibia</taxon>
        <taxon>Batrachia</taxon>
        <taxon>Caudata</taxon>
        <taxon>Salamandroidea</taxon>
        <taxon>Salamandridae</taxon>
        <taxon>Pleurodelinae</taxon>
        <taxon>Pleurodeles</taxon>
    </lineage>
</organism>
<accession>A0AAV7UEV0</accession>
<reference evidence="2" key="1">
    <citation type="journal article" date="2022" name="bioRxiv">
        <title>Sequencing and chromosome-scale assembly of the giantPleurodeles waltlgenome.</title>
        <authorList>
            <person name="Brown T."/>
            <person name="Elewa A."/>
            <person name="Iarovenko S."/>
            <person name="Subramanian E."/>
            <person name="Araus A.J."/>
            <person name="Petzold A."/>
            <person name="Susuki M."/>
            <person name="Suzuki K.-i.T."/>
            <person name="Hayashi T."/>
            <person name="Toyoda A."/>
            <person name="Oliveira C."/>
            <person name="Osipova E."/>
            <person name="Leigh N.D."/>
            <person name="Simon A."/>
            <person name="Yun M.H."/>
        </authorList>
    </citation>
    <scope>NUCLEOTIDE SEQUENCE</scope>
    <source>
        <strain evidence="2">20211129_DDA</strain>
        <tissue evidence="2">Liver</tissue>
    </source>
</reference>
<sequence length="106" mass="11220">MQPRGTLGPGADLLRWPAAELGRDRVGQACWFGPRGGVAVRSGAARMAETRSPSWGALAARLSCGRCSPGRCGAHRGRTRSAERASSRRRPPGGQWWIWAGPAGPS</sequence>
<evidence type="ECO:0000256" key="1">
    <source>
        <dbReference type="SAM" id="MobiDB-lite"/>
    </source>
</evidence>
<proteinExistence type="predicted"/>
<name>A0AAV7UEV0_PLEWA</name>